<dbReference type="AlphaFoldDB" id="Q17NQ8"/>
<dbReference type="PaxDb" id="7159-AAEL000626-PA"/>
<organism evidence="3 4">
    <name type="scientific">Aedes aegypti</name>
    <name type="common">Yellowfever mosquito</name>
    <name type="synonym">Culex aegypti</name>
    <dbReference type="NCBI Taxonomy" id="7159"/>
    <lineage>
        <taxon>Eukaryota</taxon>
        <taxon>Metazoa</taxon>
        <taxon>Ecdysozoa</taxon>
        <taxon>Arthropoda</taxon>
        <taxon>Hexapoda</taxon>
        <taxon>Insecta</taxon>
        <taxon>Pterygota</taxon>
        <taxon>Neoptera</taxon>
        <taxon>Endopterygota</taxon>
        <taxon>Diptera</taxon>
        <taxon>Nematocera</taxon>
        <taxon>Culicoidea</taxon>
        <taxon>Culicidae</taxon>
        <taxon>Culicinae</taxon>
        <taxon>Aedini</taxon>
        <taxon>Aedes</taxon>
        <taxon>Stegomyia</taxon>
    </lineage>
</organism>
<dbReference type="VEuPathDB" id="VectorBase:AAEL000626"/>
<reference evidence="3" key="2">
    <citation type="journal article" date="2007" name="Science">
        <title>Genome sequence of Aedes aegypti, a major arbovirus vector.</title>
        <authorList>
            <person name="Nene V."/>
            <person name="Wortman J.R."/>
            <person name="Lawson D."/>
            <person name="Haas B."/>
            <person name="Kodira C."/>
            <person name="Tu Z.J."/>
            <person name="Loftus B."/>
            <person name="Xi Z."/>
            <person name="Megy K."/>
            <person name="Grabherr M."/>
            <person name="Ren Q."/>
            <person name="Zdobnov E.M."/>
            <person name="Lobo N.F."/>
            <person name="Campbell K.S."/>
            <person name="Brown S.E."/>
            <person name="Bonaldo M.F."/>
            <person name="Zhu J."/>
            <person name="Sinkins S.P."/>
            <person name="Hogenkamp D.G."/>
            <person name="Amedeo P."/>
            <person name="Arensburger P."/>
            <person name="Atkinson P.W."/>
            <person name="Bidwell S."/>
            <person name="Biedler J."/>
            <person name="Birney E."/>
            <person name="Bruggner R.V."/>
            <person name="Costas J."/>
            <person name="Coy M.R."/>
            <person name="Crabtree J."/>
            <person name="Crawford M."/>
            <person name="Debruyn B."/>
            <person name="Decaprio D."/>
            <person name="Eiglmeier K."/>
            <person name="Eisenstadt E."/>
            <person name="El-Dorry H."/>
            <person name="Gelbart W.M."/>
            <person name="Gomes S.L."/>
            <person name="Hammond M."/>
            <person name="Hannick L.I."/>
            <person name="Hogan J.R."/>
            <person name="Holmes M.H."/>
            <person name="Jaffe D."/>
            <person name="Johnston J.S."/>
            <person name="Kennedy R.C."/>
            <person name="Koo H."/>
            <person name="Kravitz S."/>
            <person name="Kriventseva E.V."/>
            <person name="Kulp D."/>
            <person name="Labutti K."/>
            <person name="Lee E."/>
            <person name="Li S."/>
            <person name="Lovin D.D."/>
            <person name="Mao C."/>
            <person name="Mauceli E."/>
            <person name="Menck C.F."/>
            <person name="Miller J.R."/>
            <person name="Montgomery P."/>
            <person name="Mori A."/>
            <person name="Nascimento A.L."/>
            <person name="Naveira H.F."/>
            <person name="Nusbaum C."/>
            <person name="O'leary S."/>
            <person name="Orvis J."/>
            <person name="Pertea M."/>
            <person name="Quesneville H."/>
            <person name="Reidenbach K.R."/>
            <person name="Rogers Y.H."/>
            <person name="Roth C.W."/>
            <person name="Schneider J.R."/>
            <person name="Schatz M."/>
            <person name="Shumway M."/>
            <person name="Stanke M."/>
            <person name="Stinson E.O."/>
            <person name="Tubio J.M."/>
            <person name="Vanzee J.P."/>
            <person name="Verjovski-Almeida S."/>
            <person name="Werner D."/>
            <person name="White O."/>
            <person name="Wyder S."/>
            <person name="Zeng Q."/>
            <person name="Zhao Q."/>
            <person name="Zhao Y."/>
            <person name="Hill C.A."/>
            <person name="Raikhel A.S."/>
            <person name="Soares M.B."/>
            <person name="Knudson D.L."/>
            <person name="Lee N.H."/>
            <person name="Galagan J."/>
            <person name="Salzberg S.L."/>
            <person name="Paulsen I.T."/>
            <person name="Dimopoulos G."/>
            <person name="Collins F.H."/>
            <person name="Birren B."/>
            <person name="Fraser-Liggett C.M."/>
            <person name="Severson D.W."/>
        </authorList>
    </citation>
    <scope>NUCLEOTIDE SEQUENCE [LARGE SCALE GENOMIC DNA]</scope>
    <source>
        <strain evidence="3">Liverpool</strain>
    </source>
</reference>
<gene>
    <name evidence="3" type="ORF">AaeL_AAEL000626</name>
</gene>
<evidence type="ECO:0000313" key="4">
    <source>
        <dbReference type="Proteomes" id="UP000682892"/>
    </source>
</evidence>
<keyword evidence="2" id="KW-0732">Signal</keyword>
<dbReference type="EMBL" id="CH477197">
    <property type="protein sequence ID" value="EAT48345.1"/>
    <property type="molecule type" value="Genomic_DNA"/>
</dbReference>
<reference evidence="3" key="1">
    <citation type="submission" date="2005-10" db="EMBL/GenBank/DDBJ databases">
        <authorList>
            <person name="Loftus B.J."/>
            <person name="Nene V.M."/>
            <person name="Hannick L.I."/>
            <person name="Bidwell S."/>
            <person name="Haas B."/>
            <person name="Amedeo P."/>
            <person name="Orvis J."/>
            <person name="Wortman J.R."/>
            <person name="White O.R."/>
            <person name="Salzberg S."/>
            <person name="Shumway M."/>
            <person name="Koo H."/>
            <person name="Zhao Y."/>
            <person name="Holmes M."/>
            <person name="Miller J."/>
            <person name="Schatz M."/>
            <person name="Pop M."/>
            <person name="Pai G."/>
            <person name="Utterback T."/>
            <person name="Rogers Y.-H."/>
            <person name="Kravitz S."/>
            <person name="Fraser C.M."/>
        </authorList>
    </citation>
    <scope>NUCLEOTIDE SEQUENCE</scope>
    <source>
        <strain evidence="3">Liverpool</strain>
    </source>
</reference>
<reference evidence="3" key="3">
    <citation type="submission" date="2012-09" db="EMBL/GenBank/DDBJ databases">
        <authorList>
            <consortium name="VectorBase"/>
        </authorList>
    </citation>
    <scope>NUCLEOTIDE SEQUENCE</scope>
    <source>
        <strain evidence="3">Liverpool</strain>
    </source>
</reference>
<feature type="signal peptide" evidence="2">
    <location>
        <begin position="1"/>
        <end position="20"/>
    </location>
</feature>
<name>Q17NQ8_AEDAE</name>
<dbReference type="OMA" id="HKADIWG"/>
<dbReference type="eggNOG" id="ENOG502T8HQ">
    <property type="taxonomic scope" value="Eukaryota"/>
</dbReference>
<dbReference type="HOGENOM" id="CLU_1526416_0_0_1"/>
<evidence type="ECO:0000256" key="2">
    <source>
        <dbReference type="SAM" id="SignalP"/>
    </source>
</evidence>
<evidence type="ECO:0000256" key="1">
    <source>
        <dbReference type="SAM" id="MobiDB-lite"/>
    </source>
</evidence>
<sequence length="176" mass="20040">MLQKITVAITLLYLLTVAAGFESDYRKYLRTRPPRLHGEVHVEEVLEVFKSGDRPPRYGVYNQEVNAFLANDYLQKRRRTTTTTTTTTTKAPHVTNRPTYPVPNGDNKNPDYTELLRPTISMTKYPAPLAQTFIIQEARAALNQAKVEPTVQMASVAKKADAVDYQYSNEEDYLEP</sequence>
<dbReference type="OrthoDB" id="7743965at2759"/>
<dbReference type="KEGG" id="aag:5564821"/>
<dbReference type="PhylomeDB" id="Q17NQ8"/>
<proteinExistence type="predicted"/>
<dbReference type="Proteomes" id="UP000682892">
    <property type="component" value="Chromosome 1"/>
</dbReference>
<feature type="region of interest" description="Disordered" evidence="1">
    <location>
        <begin position="81"/>
        <end position="110"/>
    </location>
</feature>
<accession>Q17NQ8</accession>
<feature type="chain" id="PRO_5030175564" evidence="2">
    <location>
        <begin position="21"/>
        <end position="176"/>
    </location>
</feature>
<evidence type="ECO:0000313" key="3">
    <source>
        <dbReference type="EMBL" id="EAT48345.1"/>
    </source>
</evidence>
<protein>
    <submittedName>
        <fullName evidence="3">AAEL000626-PA</fullName>
    </submittedName>
</protein>